<dbReference type="RefSeq" id="WP_136965013.1">
    <property type="nucleotide sequence ID" value="NZ_JARZHI010000084.1"/>
</dbReference>
<evidence type="ECO:0000313" key="1">
    <source>
        <dbReference type="EMBL" id="MDI1436520.1"/>
    </source>
</evidence>
<comment type="caution">
    <text evidence="1">The sequence shown here is derived from an EMBL/GenBank/DDBJ whole genome shotgun (WGS) entry which is preliminary data.</text>
</comment>
<organism evidence="1 2">
    <name type="scientific">Polyangium sorediatum</name>
    <dbReference type="NCBI Taxonomy" id="889274"/>
    <lineage>
        <taxon>Bacteria</taxon>
        <taxon>Pseudomonadati</taxon>
        <taxon>Myxococcota</taxon>
        <taxon>Polyangia</taxon>
        <taxon>Polyangiales</taxon>
        <taxon>Polyangiaceae</taxon>
        <taxon>Polyangium</taxon>
    </lineage>
</organism>
<reference evidence="1 2" key="1">
    <citation type="submission" date="2023-04" db="EMBL/GenBank/DDBJ databases">
        <title>The genome sequence of Polyangium sorediatum DSM14670.</title>
        <authorList>
            <person name="Zhang X."/>
        </authorList>
    </citation>
    <scope>NUCLEOTIDE SEQUENCE [LARGE SCALE GENOMIC DNA]</scope>
    <source>
        <strain evidence="1 2">DSM 14670</strain>
    </source>
</reference>
<sequence length="213" mass="23391">MPDLPSGNYVHRGDGETKIQEQFPVDVRIVRGVHFETSDGRGDLLRIVVMNDRATTQYASYREYHGGNASIFVDDVPSFTLRSSRIEEDPRAIDGVLGAMSAPLEIPQVVSFCLGIHTPSGARCRLYKAVDPDDSTRMMGVLIEQDARGRLERVTWYKTWSASAAFFTIPDALEFALVTNESGTPSLDPNDIGGWAWHYSTNVGIGPSLGVSP</sequence>
<keyword evidence="2" id="KW-1185">Reference proteome</keyword>
<accession>A0ABT6P8N0</accession>
<gene>
    <name evidence="1" type="ORF">QHF89_43845</name>
</gene>
<name>A0ABT6P8N0_9BACT</name>
<dbReference type="EMBL" id="JARZHI010000084">
    <property type="protein sequence ID" value="MDI1436520.1"/>
    <property type="molecule type" value="Genomic_DNA"/>
</dbReference>
<proteinExistence type="predicted"/>
<protein>
    <submittedName>
        <fullName evidence="1">Uncharacterized protein</fullName>
    </submittedName>
</protein>
<dbReference type="Proteomes" id="UP001160301">
    <property type="component" value="Unassembled WGS sequence"/>
</dbReference>
<evidence type="ECO:0000313" key="2">
    <source>
        <dbReference type="Proteomes" id="UP001160301"/>
    </source>
</evidence>